<evidence type="ECO:0000256" key="11">
    <source>
        <dbReference type="SAM" id="Phobius"/>
    </source>
</evidence>
<feature type="transmembrane region" description="Helical" evidence="11">
    <location>
        <begin position="42"/>
        <end position="61"/>
    </location>
</feature>
<dbReference type="Proteomes" id="UP001244011">
    <property type="component" value="Unassembled WGS sequence"/>
</dbReference>
<keyword evidence="7 11" id="KW-0472">Membrane</keyword>
<dbReference type="PANTHER" id="PTHR33365">
    <property type="entry name" value="YALI0B05434P"/>
    <property type="match status" value="1"/>
</dbReference>
<dbReference type="GO" id="GO:0016491">
    <property type="term" value="F:oxidoreductase activity"/>
    <property type="evidence" value="ECO:0007669"/>
    <property type="project" value="UniProtKB-KW"/>
</dbReference>
<evidence type="ECO:0000256" key="6">
    <source>
        <dbReference type="ARBA" id="ARBA00023026"/>
    </source>
</evidence>
<name>A0AAJ0BPL2_9PEZI</name>
<proteinExistence type="inferred from homology"/>
<evidence type="ECO:0000256" key="4">
    <source>
        <dbReference type="ARBA" id="ARBA00022989"/>
    </source>
</evidence>
<keyword evidence="3 11" id="KW-0812">Transmembrane</keyword>
<evidence type="ECO:0000256" key="2">
    <source>
        <dbReference type="ARBA" id="ARBA00004685"/>
    </source>
</evidence>
<comment type="caution">
    <text evidence="12">The sequence shown here is derived from an EMBL/GenBank/DDBJ whole genome shotgun (WGS) entry which is preliminary data.</text>
</comment>
<organism evidence="12 13">
    <name type="scientific">Phialemonium atrogriseum</name>
    <dbReference type="NCBI Taxonomy" id="1093897"/>
    <lineage>
        <taxon>Eukaryota</taxon>
        <taxon>Fungi</taxon>
        <taxon>Dikarya</taxon>
        <taxon>Ascomycota</taxon>
        <taxon>Pezizomycotina</taxon>
        <taxon>Sordariomycetes</taxon>
        <taxon>Sordariomycetidae</taxon>
        <taxon>Cephalothecales</taxon>
        <taxon>Cephalothecaceae</taxon>
        <taxon>Phialemonium</taxon>
    </lineage>
</organism>
<dbReference type="GO" id="GO:0016020">
    <property type="term" value="C:membrane"/>
    <property type="evidence" value="ECO:0007669"/>
    <property type="project" value="UniProtKB-SubCell"/>
</dbReference>
<comment type="pathway">
    <text evidence="2">Mycotoxin biosynthesis.</text>
</comment>
<dbReference type="PANTHER" id="PTHR33365:SF11">
    <property type="entry name" value="TAT PATHWAY SIGNAL SEQUENCE"/>
    <property type="match status" value="1"/>
</dbReference>
<dbReference type="RefSeq" id="XP_060277960.1">
    <property type="nucleotide sequence ID" value="XM_060431322.1"/>
</dbReference>
<comment type="subcellular location">
    <subcellularLocation>
        <location evidence="1">Membrane</location>
        <topology evidence="1">Single-pass membrane protein</topology>
    </subcellularLocation>
</comment>
<evidence type="ECO:0008006" key="14">
    <source>
        <dbReference type="Google" id="ProtNLM"/>
    </source>
</evidence>
<dbReference type="InterPro" id="IPR021765">
    <property type="entry name" value="UstYa-like"/>
</dbReference>
<evidence type="ECO:0000256" key="8">
    <source>
        <dbReference type="ARBA" id="ARBA00023180"/>
    </source>
</evidence>
<dbReference type="EMBL" id="MU839052">
    <property type="protein sequence ID" value="KAK1761747.1"/>
    <property type="molecule type" value="Genomic_DNA"/>
</dbReference>
<accession>A0AAJ0BPL2</accession>
<dbReference type="AlphaFoldDB" id="A0AAJ0BPL2"/>
<keyword evidence="5" id="KW-0560">Oxidoreductase</keyword>
<feature type="region of interest" description="Disordered" evidence="10">
    <location>
        <begin position="1"/>
        <end position="33"/>
    </location>
</feature>
<evidence type="ECO:0000256" key="3">
    <source>
        <dbReference type="ARBA" id="ARBA00022692"/>
    </source>
</evidence>
<evidence type="ECO:0000256" key="10">
    <source>
        <dbReference type="SAM" id="MobiDB-lite"/>
    </source>
</evidence>
<protein>
    <recommendedName>
        <fullName evidence="14">Oxidase ustYa</fullName>
    </recommendedName>
</protein>
<sequence length="243" mass="27469">MDRSKGEEDEEQQAFLGQSGINHDISQSTTGSPQKATSHLRWIVEALMAITIAVLLIRPLVLNKGTSKPSPVPRLPRKVYTFAEDPKYMHGDMFFDEKDTLHTLHNWIELSSASRGYVQFHDAASYDLPKPYITPVNRTSDGPGYMMSVYHQLHCLSYIVRHFQTGFAGVELTEEVAHHSAHCFDYLRQSIMCAADTTLEGDTELGPGWGSKHECTDYDALLEWANEHATMKWRNNLPDEATL</sequence>
<evidence type="ECO:0000256" key="5">
    <source>
        <dbReference type="ARBA" id="ARBA00023002"/>
    </source>
</evidence>
<gene>
    <name evidence="12" type="ORF">QBC33DRAFT_582160</name>
</gene>
<dbReference type="Pfam" id="PF11807">
    <property type="entry name" value="UstYa"/>
    <property type="match status" value="1"/>
</dbReference>
<keyword evidence="4 11" id="KW-1133">Transmembrane helix</keyword>
<evidence type="ECO:0000256" key="1">
    <source>
        <dbReference type="ARBA" id="ARBA00004167"/>
    </source>
</evidence>
<keyword evidence="8" id="KW-0325">Glycoprotein</keyword>
<evidence type="ECO:0000256" key="9">
    <source>
        <dbReference type="ARBA" id="ARBA00035112"/>
    </source>
</evidence>
<keyword evidence="6" id="KW-0843">Virulence</keyword>
<dbReference type="GeneID" id="85314509"/>
<evidence type="ECO:0000313" key="13">
    <source>
        <dbReference type="Proteomes" id="UP001244011"/>
    </source>
</evidence>
<keyword evidence="13" id="KW-1185">Reference proteome</keyword>
<dbReference type="GO" id="GO:0043386">
    <property type="term" value="P:mycotoxin biosynthetic process"/>
    <property type="evidence" value="ECO:0007669"/>
    <property type="project" value="InterPro"/>
</dbReference>
<evidence type="ECO:0000313" key="12">
    <source>
        <dbReference type="EMBL" id="KAK1761747.1"/>
    </source>
</evidence>
<comment type="similarity">
    <text evidence="9">Belongs to the ustYa family.</text>
</comment>
<evidence type="ECO:0000256" key="7">
    <source>
        <dbReference type="ARBA" id="ARBA00023136"/>
    </source>
</evidence>
<reference evidence="12" key="1">
    <citation type="submission" date="2023-06" db="EMBL/GenBank/DDBJ databases">
        <title>Genome-scale phylogeny and comparative genomics of the fungal order Sordariales.</title>
        <authorList>
            <consortium name="Lawrence Berkeley National Laboratory"/>
            <person name="Hensen N."/>
            <person name="Bonometti L."/>
            <person name="Westerberg I."/>
            <person name="Brannstrom I.O."/>
            <person name="Guillou S."/>
            <person name="Cros-Aarteil S."/>
            <person name="Calhoun S."/>
            <person name="Haridas S."/>
            <person name="Kuo A."/>
            <person name="Mondo S."/>
            <person name="Pangilinan J."/>
            <person name="Riley R."/>
            <person name="Labutti K."/>
            <person name="Andreopoulos B."/>
            <person name="Lipzen A."/>
            <person name="Chen C."/>
            <person name="Yanf M."/>
            <person name="Daum C."/>
            <person name="Ng V."/>
            <person name="Clum A."/>
            <person name="Steindorff A."/>
            <person name="Ohm R."/>
            <person name="Martin F."/>
            <person name="Silar P."/>
            <person name="Natvig D."/>
            <person name="Lalanne C."/>
            <person name="Gautier V."/>
            <person name="Ament-Velasquez S.L."/>
            <person name="Kruys A."/>
            <person name="Hutchinson M.I."/>
            <person name="Powell A.J."/>
            <person name="Barry K."/>
            <person name="Miller A.N."/>
            <person name="Grigoriev I.V."/>
            <person name="Debuchy R."/>
            <person name="Gladieux P."/>
            <person name="Thoren M.H."/>
            <person name="Johannesson H."/>
        </authorList>
    </citation>
    <scope>NUCLEOTIDE SEQUENCE</scope>
    <source>
        <strain evidence="12">8032-3</strain>
    </source>
</reference>
<feature type="compositionally biased region" description="Polar residues" evidence="10">
    <location>
        <begin position="15"/>
        <end position="33"/>
    </location>
</feature>